<dbReference type="Pfam" id="PF07963">
    <property type="entry name" value="N_methyl"/>
    <property type="match status" value="1"/>
</dbReference>
<keyword evidence="5 6" id="KW-0472">Membrane</keyword>
<evidence type="ECO:0000256" key="6">
    <source>
        <dbReference type="SAM" id="Phobius"/>
    </source>
</evidence>
<dbReference type="Gene3D" id="3.30.700.10">
    <property type="entry name" value="Glycoprotein, Type 4 Pilin"/>
    <property type="match status" value="1"/>
</dbReference>
<dbReference type="EMBL" id="CP015518">
    <property type="protein sequence ID" value="APG24914.1"/>
    <property type="molecule type" value="Genomic_DNA"/>
</dbReference>
<evidence type="ECO:0000256" key="1">
    <source>
        <dbReference type="ARBA" id="ARBA00004167"/>
    </source>
</evidence>
<dbReference type="SUPFAM" id="SSF54523">
    <property type="entry name" value="Pili subunits"/>
    <property type="match status" value="1"/>
</dbReference>
<reference evidence="7 8" key="1">
    <citation type="journal article" date="2017" name="Genome Announc.">
        <title>Complete Genome Sequences of Two Acetylene-Fermenting Pelobacter acetylenicus Strains.</title>
        <authorList>
            <person name="Sutton J.M."/>
            <person name="Baesman S.M."/>
            <person name="Fierst J.L."/>
            <person name="Poret-Peterson A.T."/>
            <person name="Oremland R.S."/>
            <person name="Dunlap D.S."/>
            <person name="Akob D.M."/>
        </authorList>
    </citation>
    <scope>NUCLEOTIDE SEQUENCE [LARGE SCALE GENOMIC DNA]</scope>
    <source>
        <strain evidence="7 8">DSM 3247</strain>
    </source>
</reference>
<dbReference type="NCBIfam" id="TIGR02532">
    <property type="entry name" value="IV_pilin_GFxxxE"/>
    <property type="match status" value="1"/>
</dbReference>
<evidence type="ECO:0000256" key="3">
    <source>
        <dbReference type="ARBA" id="ARBA00022692"/>
    </source>
</evidence>
<keyword evidence="8" id="KW-1185">Reference proteome</keyword>
<dbReference type="InterPro" id="IPR045584">
    <property type="entry name" value="Pilin-like"/>
</dbReference>
<name>A0A1L3GG30_SYNAC</name>
<dbReference type="GO" id="GO:0016020">
    <property type="term" value="C:membrane"/>
    <property type="evidence" value="ECO:0007669"/>
    <property type="project" value="UniProtKB-SubCell"/>
</dbReference>
<keyword evidence="3 6" id="KW-0812">Transmembrane</keyword>
<dbReference type="AlphaFoldDB" id="A0A1L3GG30"/>
<dbReference type="Proteomes" id="UP000182264">
    <property type="component" value="Chromosome"/>
</dbReference>
<evidence type="ECO:0000313" key="8">
    <source>
        <dbReference type="Proteomes" id="UP000182264"/>
    </source>
</evidence>
<dbReference type="STRING" id="29542.A6070_01655"/>
<evidence type="ECO:0000256" key="2">
    <source>
        <dbReference type="ARBA" id="ARBA00022481"/>
    </source>
</evidence>
<feature type="transmembrane region" description="Helical" evidence="6">
    <location>
        <begin position="20"/>
        <end position="41"/>
    </location>
</feature>
<proteinExistence type="predicted"/>
<evidence type="ECO:0000256" key="4">
    <source>
        <dbReference type="ARBA" id="ARBA00022989"/>
    </source>
</evidence>
<keyword evidence="4 6" id="KW-1133">Transmembrane helix</keyword>
<evidence type="ECO:0008006" key="9">
    <source>
        <dbReference type="Google" id="ProtNLM"/>
    </source>
</evidence>
<dbReference type="InterPro" id="IPR012902">
    <property type="entry name" value="N_methyl_site"/>
</dbReference>
<gene>
    <name evidence="7" type="ORF">A7E75_07695</name>
</gene>
<keyword evidence="2" id="KW-0488">Methylation</keyword>
<accession>A0A1L3GG30</accession>
<evidence type="ECO:0000313" key="7">
    <source>
        <dbReference type="EMBL" id="APG24914.1"/>
    </source>
</evidence>
<dbReference type="PROSITE" id="PS00409">
    <property type="entry name" value="PROKAR_NTER_METHYL"/>
    <property type="match status" value="1"/>
</dbReference>
<organism evidence="7 8">
    <name type="scientific">Syntrophotalea acetylenica</name>
    <name type="common">Pelobacter acetylenicus</name>
    <dbReference type="NCBI Taxonomy" id="29542"/>
    <lineage>
        <taxon>Bacteria</taxon>
        <taxon>Pseudomonadati</taxon>
        <taxon>Thermodesulfobacteriota</taxon>
        <taxon>Desulfuromonadia</taxon>
        <taxon>Desulfuromonadales</taxon>
        <taxon>Syntrophotaleaceae</taxon>
        <taxon>Syntrophotalea</taxon>
    </lineage>
</organism>
<dbReference type="PANTHER" id="PTHR30093">
    <property type="entry name" value="GENERAL SECRETION PATHWAY PROTEIN G"/>
    <property type="match status" value="1"/>
</dbReference>
<comment type="subcellular location">
    <subcellularLocation>
        <location evidence="1">Membrane</location>
        <topology evidence="1">Single-pass membrane protein</topology>
    </subcellularLocation>
</comment>
<dbReference type="PANTHER" id="PTHR30093:SF44">
    <property type="entry name" value="TYPE II SECRETION SYSTEM CORE PROTEIN G"/>
    <property type="match status" value="1"/>
</dbReference>
<sequence>MFLNTSKERNVKSQSGFTLIELVVVIVILGILGAVAVPKFISMEAEAARASAKGIAGALTSASAINYALYKANPDSADVVAVNSCEDVKVCVEGDDLDSNFEIVADTAIAADTNVGDCSVKYVNDESITASFKIYRTAAADPVTP</sequence>
<protein>
    <recommendedName>
        <fullName evidence="9">Prepilin-type N-terminal cleavage/methylation domain-containing protein</fullName>
    </recommendedName>
</protein>
<evidence type="ECO:0000256" key="5">
    <source>
        <dbReference type="ARBA" id="ARBA00023136"/>
    </source>
</evidence>